<name>A0A5B6WKF6_9ROSI</name>
<dbReference type="AlphaFoldDB" id="A0A5B6WKF6"/>
<proteinExistence type="predicted"/>
<dbReference type="GO" id="GO:0005737">
    <property type="term" value="C:cytoplasm"/>
    <property type="evidence" value="ECO:0007669"/>
    <property type="project" value="TreeGrafter"/>
</dbReference>
<dbReference type="GO" id="GO:0031929">
    <property type="term" value="P:TOR signaling"/>
    <property type="evidence" value="ECO:0007669"/>
    <property type="project" value="InterPro"/>
</dbReference>
<dbReference type="GO" id="GO:0010506">
    <property type="term" value="P:regulation of autophagy"/>
    <property type="evidence" value="ECO:0007669"/>
    <property type="project" value="TreeGrafter"/>
</dbReference>
<sequence>MKNTFSIKRMIFDKRLDKIEEKARVSTDEAIGFMDLKCVIWLCKEPGLALPLLALKRSRMAWFVKPLYLEKRARKERDDAVAGESSQCHRFRALVLLGRFLDMGPWVVDMALSVGILLSKAAMICMFHSKL</sequence>
<dbReference type="EMBL" id="SMMG02000003">
    <property type="protein sequence ID" value="KAA3481738.1"/>
    <property type="molecule type" value="Genomic_DNA"/>
</dbReference>
<dbReference type="GO" id="GO:0030307">
    <property type="term" value="P:positive regulation of cell growth"/>
    <property type="evidence" value="ECO:0007669"/>
    <property type="project" value="TreeGrafter"/>
</dbReference>
<evidence type="ECO:0000313" key="1">
    <source>
        <dbReference type="EMBL" id="KAA3481738.1"/>
    </source>
</evidence>
<dbReference type="PRINTS" id="PR01547">
    <property type="entry name" value="YEAST176DUF"/>
</dbReference>
<dbReference type="OrthoDB" id="1705513at2759"/>
<evidence type="ECO:0000313" key="2">
    <source>
        <dbReference type="Proteomes" id="UP000325315"/>
    </source>
</evidence>
<protein>
    <submittedName>
        <fullName evidence="1">Regulatory-associated of TOR 1-like protein</fullName>
    </submittedName>
</protein>
<dbReference type="PANTHER" id="PTHR12848">
    <property type="entry name" value="REGULATORY-ASSOCIATED PROTEIN OF MTOR"/>
    <property type="match status" value="1"/>
</dbReference>
<gene>
    <name evidence="1" type="primary">raptor</name>
    <name evidence="1" type="ORF">EPI10_022079</name>
</gene>
<dbReference type="GO" id="GO:0071230">
    <property type="term" value="P:cellular response to amino acid stimulus"/>
    <property type="evidence" value="ECO:0007669"/>
    <property type="project" value="TreeGrafter"/>
</dbReference>
<dbReference type="GO" id="GO:0031931">
    <property type="term" value="C:TORC1 complex"/>
    <property type="evidence" value="ECO:0007669"/>
    <property type="project" value="InterPro"/>
</dbReference>
<accession>A0A5B6WKF6</accession>
<dbReference type="PANTHER" id="PTHR12848:SF16">
    <property type="entry name" value="REGULATORY-ASSOCIATED PROTEIN OF MTOR"/>
    <property type="match status" value="1"/>
</dbReference>
<dbReference type="Proteomes" id="UP000325315">
    <property type="component" value="Unassembled WGS sequence"/>
</dbReference>
<dbReference type="GO" id="GO:0009267">
    <property type="term" value="P:cellular response to starvation"/>
    <property type="evidence" value="ECO:0007669"/>
    <property type="project" value="TreeGrafter"/>
</dbReference>
<comment type="caution">
    <text evidence="1">The sequence shown here is derived from an EMBL/GenBank/DDBJ whole genome shotgun (WGS) entry which is preliminary data.</text>
</comment>
<dbReference type="GO" id="GO:0030674">
    <property type="term" value="F:protein-macromolecule adaptor activity"/>
    <property type="evidence" value="ECO:0007669"/>
    <property type="project" value="TreeGrafter"/>
</dbReference>
<organism evidence="1 2">
    <name type="scientific">Gossypium australe</name>
    <dbReference type="NCBI Taxonomy" id="47621"/>
    <lineage>
        <taxon>Eukaryota</taxon>
        <taxon>Viridiplantae</taxon>
        <taxon>Streptophyta</taxon>
        <taxon>Embryophyta</taxon>
        <taxon>Tracheophyta</taxon>
        <taxon>Spermatophyta</taxon>
        <taxon>Magnoliopsida</taxon>
        <taxon>eudicotyledons</taxon>
        <taxon>Gunneridae</taxon>
        <taxon>Pentapetalae</taxon>
        <taxon>rosids</taxon>
        <taxon>malvids</taxon>
        <taxon>Malvales</taxon>
        <taxon>Malvaceae</taxon>
        <taxon>Malvoideae</taxon>
        <taxon>Gossypium</taxon>
    </lineage>
</organism>
<keyword evidence="2" id="KW-1185">Reference proteome</keyword>
<reference evidence="2" key="1">
    <citation type="journal article" date="2019" name="Plant Biotechnol. J.">
        <title>Genome sequencing of the Australian wild diploid species Gossypium australe highlights disease resistance and delayed gland morphogenesis.</title>
        <authorList>
            <person name="Cai Y."/>
            <person name="Cai X."/>
            <person name="Wang Q."/>
            <person name="Wang P."/>
            <person name="Zhang Y."/>
            <person name="Cai C."/>
            <person name="Xu Y."/>
            <person name="Wang K."/>
            <person name="Zhou Z."/>
            <person name="Wang C."/>
            <person name="Geng S."/>
            <person name="Li B."/>
            <person name="Dong Q."/>
            <person name="Hou Y."/>
            <person name="Wang H."/>
            <person name="Ai P."/>
            <person name="Liu Z."/>
            <person name="Yi F."/>
            <person name="Sun M."/>
            <person name="An G."/>
            <person name="Cheng J."/>
            <person name="Zhang Y."/>
            <person name="Shi Q."/>
            <person name="Xie Y."/>
            <person name="Shi X."/>
            <person name="Chang Y."/>
            <person name="Huang F."/>
            <person name="Chen Y."/>
            <person name="Hong S."/>
            <person name="Mi L."/>
            <person name="Sun Q."/>
            <person name="Zhang L."/>
            <person name="Zhou B."/>
            <person name="Peng R."/>
            <person name="Zhang X."/>
            <person name="Liu F."/>
        </authorList>
    </citation>
    <scope>NUCLEOTIDE SEQUENCE [LARGE SCALE GENOMIC DNA]</scope>
    <source>
        <strain evidence="2">cv. PA1801</strain>
    </source>
</reference>
<dbReference type="InterPro" id="IPR004083">
    <property type="entry name" value="Raptor"/>
</dbReference>